<dbReference type="PANTHER" id="PTHR24421">
    <property type="entry name" value="NITRATE/NITRITE SENSOR PROTEIN NARX-RELATED"/>
    <property type="match status" value="1"/>
</dbReference>
<evidence type="ECO:0000256" key="19">
    <source>
        <dbReference type="SAM" id="Phobius"/>
    </source>
</evidence>
<keyword evidence="6" id="KW-0004">4Fe-4S</keyword>
<protein>
    <recommendedName>
        <fullName evidence="5">Oxygen sensor histidine kinase NreB</fullName>
        <ecNumber evidence="4">2.7.13.3</ecNumber>
    </recommendedName>
    <alternativeName>
        <fullName evidence="18">Nitrogen regulation protein B</fullName>
    </alternativeName>
</protein>
<keyword evidence="19" id="KW-0812">Transmembrane</keyword>
<feature type="domain" description="Histidine kinase" evidence="20">
    <location>
        <begin position="606"/>
        <end position="692"/>
    </location>
</feature>
<evidence type="ECO:0000256" key="10">
    <source>
        <dbReference type="ARBA" id="ARBA00022723"/>
    </source>
</evidence>
<gene>
    <name evidence="21" type="ORF">JIN87_01320</name>
</gene>
<evidence type="ECO:0000256" key="6">
    <source>
        <dbReference type="ARBA" id="ARBA00022485"/>
    </source>
</evidence>
<evidence type="ECO:0000256" key="9">
    <source>
        <dbReference type="ARBA" id="ARBA00022679"/>
    </source>
</evidence>
<comment type="cofactor">
    <cofactor evidence="2">
        <name>[4Fe-4S] cluster</name>
        <dbReference type="ChEBI" id="CHEBI:49883"/>
    </cofactor>
</comment>
<reference evidence="21" key="1">
    <citation type="submission" date="2021-01" db="EMBL/GenBank/DDBJ databases">
        <title>Modified the classification status of verrucomicrobia.</title>
        <authorList>
            <person name="Feng X."/>
        </authorList>
    </citation>
    <scope>NUCLEOTIDE SEQUENCE</scope>
    <source>
        <strain evidence="21">KCTC 13126</strain>
    </source>
</reference>
<evidence type="ECO:0000256" key="18">
    <source>
        <dbReference type="ARBA" id="ARBA00030800"/>
    </source>
</evidence>
<dbReference type="GO" id="GO:0051539">
    <property type="term" value="F:4 iron, 4 sulfur cluster binding"/>
    <property type="evidence" value="ECO:0007669"/>
    <property type="project" value="UniProtKB-KW"/>
</dbReference>
<evidence type="ECO:0000259" key="20">
    <source>
        <dbReference type="PROSITE" id="PS50109"/>
    </source>
</evidence>
<dbReference type="GO" id="GO:0016020">
    <property type="term" value="C:membrane"/>
    <property type="evidence" value="ECO:0007669"/>
    <property type="project" value="InterPro"/>
</dbReference>
<dbReference type="PROSITE" id="PS50109">
    <property type="entry name" value="HIS_KIN"/>
    <property type="match status" value="1"/>
</dbReference>
<organism evidence="21 22">
    <name type="scientific">Pelagicoccus mobilis</name>
    <dbReference type="NCBI Taxonomy" id="415221"/>
    <lineage>
        <taxon>Bacteria</taxon>
        <taxon>Pseudomonadati</taxon>
        <taxon>Verrucomicrobiota</taxon>
        <taxon>Opitutia</taxon>
        <taxon>Puniceicoccales</taxon>
        <taxon>Pelagicoccaceae</taxon>
        <taxon>Pelagicoccus</taxon>
    </lineage>
</organism>
<dbReference type="InterPro" id="IPR050482">
    <property type="entry name" value="Sensor_HK_TwoCompSys"/>
</dbReference>
<dbReference type="GO" id="GO:0005737">
    <property type="term" value="C:cytoplasm"/>
    <property type="evidence" value="ECO:0007669"/>
    <property type="project" value="UniProtKB-SubCell"/>
</dbReference>
<evidence type="ECO:0000256" key="17">
    <source>
        <dbReference type="ARBA" id="ARBA00024827"/>
    </source>
</evidence>
<evidence type="ECO:0000256" key="12">
    <source>
        <dbReference type="ARBA" id="ARBA00022777"/>
    </source>
</evidence>
<dbReference type="InterPro" id="IPR011712">
    <property type="entry name" value="Sig_transdc_His_kin_sub3_dim/P"/>
</dbReference>
<keyword evidence="15" id="KW-0902">Two-component regulatory system</keyword>
<evidence type="ECO:0000256" key="3">
    <source>
        <dbReference type="ARBA" id="ARBA00004496"/>
    </source>
</evidence>
<evidence type="ECO:0000256" key="11">
    <source>
        <dbReference type="ARBA" id="ARBA00022741"/>
    </source>
</evidence>
<dbReference type="GO" id="GO:0000155">
    <property type="term" value="F:phosphorelay sensor kinase activity"/>
    <property type="evidence" value="ECO:0007669"/>
    <property type="project" value="InterPro"/>
</dbReference>
<dbReference type="EMBL" id="JAENIL010000002">
    <property type="protein sequence ID" value="MBK1875483.1"/>
    <property type="molecule type" value="Genomic_DNA"/>
</dbReference>
<dbReference type="InterPro" id="IPR004358">
    <property type="entry name" value="Sig_transdc_His_kin-like_C"/>
</dbReference>
<dbReference type="RefSeq" id="WP_200353700.1">
    <property type="nucleotide sequence ID" value="NZ_JAENIL010000002.1"/>
</dbReference>
<evidence type="ECO:0000256" key="4">
    <source>
        <dbReference type="ARBA" id="ARBA00012438"/>
    </source>
</evidence>
<keyword evidence="22" id="KW-1185">Reference proteome</keyword>
<evidence type="ECO:0000256" key="8">
    <source>
        <dbReference type="ARBA" id="ARBA00022553"/>
    </source>
</evidence>
<dbReference type="InterPro" id="IPR036890">
    <property type="entry name" value="HATPase_C_sf"/>
</dbReference>
<evidence type="ECO:0000313" key="21">
    <source>
        <dbReference type="EMBL" id="MBK1875483.1"/>
    </source>
</evidence>
<dbReference type="SMART" id="SM00387">
    <property type="entry name" value="HATPase_c"/>
    <property type="match status" value="1"/>
</dbReference>
<evidence type="ECO:0000256" key="2">
    <source>
        <dbReference type="ARBA" id="ARBA00001966"/>
    </source>
</evidence>
<sequence>MHLHRANPSQGNRQSRTDLGWVRILLIASCLATIGFALFACGAGPDDAGLFPSAKIAQLKAEKSSLAEQLPELPPREVKAMNGFLGYHSALLPVDRSSSERERRIDFHLQRKKSQPIHTIALMPAYNPKLGTDLSYGFPKRFRIELRDDPNSEPLKVYDFTEEDYPTPAITPLILSEVNTASNMVRLVVEKGVVDDGLEYFALGEVYIITENRDGKLTNVAPYSRPSFSDGFESPPTWSQDYLVDRLSALNMTLGSRSKQETDFVSIIPVQGGEEPIEVVIDLGRAKQTGRVAFFPAKAPWEISLPHFGYPGSITVEGYSNEDFSQHPIDVREIVDSWDKTKSMILGDIFFAVPLRGRNIRYVRLLFRDLPIHDNSRIFAIGEISVFQQGTLLSHNRPVTISGLNQADADPSLLVDNYAFNQEILPPEEWLKGVAKRYELETRTAQIDLELSELEQRLGSNRNLAIGLLLIVVSGAALGLYTNSRLAHSKDLKRIRSQISSDLHDDVGSSIGALTLGLERLKNHKHSEPVTQLTQDLRLISKEAAVALREAVWLTDQNSISLHDLGKMMKERAYFILGKTGVSFEMDSELPDIDISLIHKRNILLLFKEAMHNFVKHAQAEILFISLRQDPKEELILELRDDGVGFSTSPDKRKGWGLSTMSKRATQMGGRLDITSDEGSGSCLTLRIPFKELKKR</sequence>
<proteinExistence type="predicted"/>
<dbReference type="InterPro" id="IPR005467">
    <property type="entry name" value="His_kinase_dom"/>
</dbReference>
<comment type="catalytic activity">
    <reaction evidence="1">
        <text>ATP + protein L-histidine = ADP + protein N-phospho-L-histidine.</text>
        <dbReference type="EC" id="2.7.13.3"/>
    </reaction>
</comment>
<keyword evidence="19" id="KW-1133">Transmembrane helix</keyword>
<dbReference type="GO" id="GO:0005524">
    <property type="term" value="F:ATP binding"/>
    <property type="evidence" value="ECO:0007669"/>
    <property type="project" value="UniProtKB-KW"/>
</dbReference>
<dbReference type="GO" id="GO:0046983">
    <property type="term" value="F:protein dimerization activity"/>
    <property type="evidence" value="ECO:0007669"/>
    <property type="project" value="InterPro"/>
</dbReference>
<dbReference type="CDD" id="cd16917">
    <property type="entry name" value="HATPase_UhpB-NarQ-NarX-like"/>
    <property type="match status" value="1"/>
</dbReference>
<accession>A0A934VPF7</accession>
<keyword evidence="9" id="KW-0808">Transferase</keyword>
<dbReference type="AlphaFoldDB" id="A0A934VPF7"/>
<feature type="transmembrane region" description="Helical" evidence="19">
    <location>
        <begin position="21"/>
        <end position="40"/>
    </location>
</feature>
<dbReference type="InterPro" id="IPR003594">
    <property type="entry name" value="HATPase_dom"/>
</dbReference>
<dbReference type="Pfam" id="PF02518">
    <property type="entry name" value="HATPase_c"/>
    <property type="match status" value="1"/>
</dbReference>
<comment type="subcellular location">
    <subcellularLocation>
        <location evidence="3">Cytoplasm</location>
    </subcellularLocation>
</comment>
<evidence type="ECO:0000256" key="16">
    <source>
        <dbReference type="ARBA" id="ARBA00023014"/>
    </source>
</evidence>
<keyword evidence="19" id="KW-0472">Membrane</keyword>
<keyword evidence="13" id="KW-0067">ATP-binding</keyword>
<dbReference type="PANTHER" id="PTHR24421:SF10">
    <property type="entry name" value="NITRATE_NITRITE SENSOR PROTEIN NARQ"/>
    <property type="match status" value="1"/>
</dbReference>
<keyword evidence="11" id="KW-0547">Nucleotide-binding</keyword>
<evidence type="ECO:0000256" key="1">
    <source>
        <dbReference type="ARBA" id="ARBA00000085"/>
    </source>
</evidence>
<keyword evidence="7" id="KW-0963">Cytoplasm</keyword>
<name>A0A934VPF7_9BACT</name>
<dbReference type="GO" id="GO:0046872">
    <property type="term" value="F:metal ion binding"/>
    <property type="evidence" value="ECO:0007669"/>
    <property type="project" value="UniProtKB-KW"/>
</dbReference>
<comment type="function">
    <text evidence="17">Member of the two-component regulatory system NreB/NreC involved in the control of dissimilatory nitrate/nitrite reduction in response to oxygen. NreB functions as a direct oxygen sensor histidine kinase which is autophosphorylated, in the absence of oxygen, probably at the conserved histidine residue, and transfers its phosphate group probably to a conserved aspartate residue of NreC. NreB/NreC activates the expression of the nitrate (narGHJI) and nitrite (nir) reductase operons, as well as the putative nitrate transporter gene narT.</text>
</comment>
<comment type="caution">
    <text evidence="21">The sequence shown here is derived from an EMBL/GenBank/DDBJ whole genome shotgun (WGS) entry which is preliminary data.</text>
</comment>
<dbReference type="EC" id="2.7.13.3" evidence="4"/>
<keyword evidence="8" id="KW-0597">Phosphoprotein</keyword>
<keyword evidence="14" id="KW-0408">Iron</keyword>
<dbReference type="Gene3D" id="3.30.565.10">
    <property type="entry name" value="Histidine kinase-like ATPase, C-terminal domain"/>
    <property type="match status" value="1"/>
</dbReference>
<dbReference type="SUPFAM" id="SSF55874">
    <property type="entry name" value="ATPase domain of HSP90 chaperone/DNA topoisomerase II/histidine kinase"/>
    <property type="match status" value="1"/>
</dbReference>
<evidence type="ECO:0000256" key="5">
    <source>
        <dbReference type="ARBA" id="ARBA00017322"/>
    </source>
</evidence>
<evidence type="ECO:0000256" key="7">
    <source>
        <dbReference type="ARBA" id="ARBA00022490"/>
    </source>
</evidence>
<evidence type="ECO:0000256" key="13">
    <source>
        <dbReference type="ARBA" id="ARBA00022840"/>
    </source>
</evidence>
<keyword evidence="10" id="KW-0479">Metal-binding</keyword>
<keyword evidence="16" id="KW-0411">Iron-sulfur</keyword>
<evidence type="ECO:0000256" key="14">
    <source>
        <dbReference type="ARBA" id="ARBA00023004"/>
    </source>
</evidence>
<keyword evidence="12" id="KW-0418">Kinase</keyword>
<evidence type="ECO:0000313" key="22">
    <source>
        <dbReference type="Proteomes" id="UP000617628"/>
    </source>
</evidence>
<dbReference type="Pfam" id="PF07730">
    <property type="entry name" value="HisKA_3"/>
    <property type="match status" value="1"/>
</dbReference>
<dbReference type="PRINTS" id="PR00344">
    <property type="entry name" value="BCTRLSENSOR"/>
</dbReference>
<evidence type="ECO:0000256" key="15">
    <source>
        <dbReference type="ARBA" id="ARBA00023012"/>
    </source>
</evidence>
<dbReference type="Proteomes" id="UP000617628">
    <property type="component" value="Unassembled WGS sequence"/>
</dbReference>